<dbReference type="Proteomes" id="UP001357485">
    <property type="component" value="Unassembled WGS sequence"/>
</dbReference>
<proteinExistence type="predicted"/>
<dbReference type="EMBL" id="JAVRRA010026637">
    <property type="protein sequence ID" value="KAK5080307.1"/>
    <property type="molecule type" value="Genomic_DNA"/>
</dbReference>
<comment type="caution">
    <text evidence="2">The sequence shown here is derived from an EMBL/GenBank/DDBJ whole genome shotgun (WGS) entry which is preliminary data.</text>
</comment>
<reference evidence="2 3" key="1">
    <citation type="submission" date="2023-08" db="EMBL/GenBank/DDBJ databases">
        <title>Black Yeasts Isolated from many extreme environments.</title>
        <authorList>
            <person name="Coleine C."/>
            <person name="Stajich J.E."/>
            <person name="Selbmann L."/>
        </authorList>
    </citation>
    <scope>NUCLEOTIDE SEQUENCE [LARGE SCALE GENOMIC DNA]</scope>
    <source>
        <strain evidence="2 3">CCFEE 536</strain>
    </source>
</reference>
<evidence type="ECO:0000313" key="2">
    <source>
        <dbReference type="EMBL" id="KAK5080307.1"/>
    </source>
</evidence>
<accession>A0ABR0K0M1</accession>
<protein>
    <submittedName>
        <fullName evidence="2">Uncharacterized protein</fullName>
    </submittedName>
</protein>
<evidence type="ECO:0000256" key="1">
    <source>
        <dbReference type="SAM" id="MobiDB-lite"/>
    </source>
</evidence>
<feature type="region of interest" description="Disordered" evidence="1">
    <location>
        <begin position="35"/>
        <end position="105"/>
    </location>
</feature>
<evidence type="ECO:0000313" key="3">
    <source>
        <dbReference type="Proteomes" id="UP001357485"/>
    </source>
</evidence>
<sequence length="145" mass="16425">MWKDVLGHLRDNMMRLDWVSLRRIGYEKHFDEQWAAAGAEVPDDPPGGVSESEDESDGDFEHHIENGDFHDHSEGSSAFTDSDEERESDDEHGPAAHEINFPVLHPDTPSSIPWCNCDGRSYPDIADDLGDDGIFVSNLQRKMWE</sequence>
<feature type="compositionally biased region" description="Basic and acidic residues" evidence="1">
    <location>
        <begin position="59"/>
        <end position="74"/>
    </location>
</feature>
<gene>
    <name evidence="2" type="ORF">LTR16_008475</name>
</gene>
<feature type="non-terminal residue" evidence="2">
    <location>
        <position position="145"/>
    </location>
</feature>
<organism evidence="2 3">
    <name type="scientific">Cryomyces antarcticus</name>
    <dbReference type="NCBI Taxonomy" id="329879"/>
    <lineage>
        <taxon>Eukaryota</taxon>
        <taxon>Fungi</taxon>
        <taxon>Dikarya</taxon>
        <taxon>Ascomycota</taxon>
        <taxon>Pezizomycotina</taxon>
        <taxon>Dothideomycetes</taxon>
        <taxon>Dothideomycetes incertae sedis</taxon>
        <taxon>Cryomyces</taxon>
    </lineage>
</organism>
<keyword evidence="3" id="KW-1185">Reference proteome</keyword>
<name>A0ABR0K0M1_9PEZI</name>